<sequence length="103" mass="11166">MCMFERRWEGVRVTENWISSWVVASSSVVCAVIAVANVVGVVTVVGVVIVVVAVTAIFVVGLSTVIKAALFFSQTWLLLMLLSLNLLMLLLSCIHSLMKLVAE</sequence>
<reference evidence="2" key="1">
    <citation type="submission" date="2015-07" db="EMBL/GenBank/DDBJ databases">
        <title>MeaNS - Measles Nucleotide Surveillance Program.</title>
        <authorList>
            <person name="Tran T."/>
            <person name="Druce J."/>
        </authorList>
    </citation>
    <scope>NUCLEOTIDE SEQUENCE</scope>
    <source>
        <strain evidence="2">UCB-OBI-ISO-001</strain>
        <tissue evidence="2">Gonad</tissue>
    </source>
</reference>
<feature type="transmembrane region" description="Helical" evidence="1">
    <location>
        <begin position="21"/>
        <end position="39"/>
    </location>
</feature>
<gene>
    <name evidence="2" type="ORF">OCBIM_22009291mg</name>
</gene>
<feature type="transmembrane region" description="Helical" evidence="1">
    <location>
        <begin position="45"/>
        <end position="65"/>
    </location>
</feature>
<name>A0A0L8HQ36_OCTBM</name>
<dbReference type="AlphaFoldDB" id="A0A0L8HQ36"/>
<evidence type="ECO:0000313" key="2">
    <source>
        <dbReference type="EMBL" id="KOF91284.1"/>
    </source>
</evidence>
<keyword evidence="1" id="KW-0472">Membrane</keyword>
<evidence type="ECO:0000256" key="1">
    <source>
        <dbReference type="SAM" id="Phobius"/>
    </source>
</evidence>
<protein>
    <submittedName>
        <fullName evidence="2">Uncharacterized protein</fullName>
    </submittedName>
</protein>
<organism evidence="2">
    <name type="scientific">Octopus bimaculoides</name>
    <name type="common">California two-spotted octopus</name>
    <dbReference type="NCBI Taxonomy" id="37653"/>
    <lineage>
        <taxon>Eukaryota</taxon>
        <taxon>Metazoa</taxon>
        <taxon>Spiralia</taxon>
        <taxon>Lophotrochozoa</taxon>
        <taxon>Mollusca</taxon>
        <taxon>Cephalopoda</taxon>
        <taxon>Coleoidea</taxon>
        <taxon>Octopodiformes</taxon>
        <taxon>Octopoda</taxon>
        <taxon>Incirrata</taxon>
        <taxon>Octopodidae</taxon>
        <taxon>Octopus</taxon>
    </lineage>
</organism>
<keyword evidence="1" id="KW-1133">Transmembrane helix</keyword>
<feature type="transmembrane region" description="Helical" evidence="1">
    <location>
        <begin position="77"/>
        <end position="98"/>
    </location>
</feature>
<keyword evidence="1" id="KW-0812">Transmembrane</keyword>
<accession>A0A0L8HQ36</accession>
<proteinExistence type="predicted"/>
<dbReference type="EMBL" id="KQ417579">
    <property type="protein sequence ID" value="KOF91284.1"/>
    <property type="molecule type" value="Genomic_DNA"/>
</dbReference>